<evidence type="ECO:0000313" key="3">
    <source>
        <dbReference type="Proteomes" id="UP000697710"/>
    </source>
</evidence>
<reference evidence="2" key="1">
    <citation type="submission" date="2020-04" db="EMBL/GenBank/DDBJ databases">
        <authorList>
            <person name="Zhang T."/>
        </authorList>
    </citation>
    <scope>NUCLEOTIDE SEQUENCE</scope>
    <source>
        <strain evidence="2">HKST-UBA01</strain>
    </source>
</reference>
<dbReference type="PRINTS" id="PR00111">
    <property type="entry name" value="ABHYDROLASE"/>
</dbReference>
<dbReference type="Gene3D" id="3.40.50.1820">
    <property type="entry name" value="alpha/beta hydrolase"/>
    <property type="match status" value="1"/>
</dbReference>
<reference evidence="2" key="2">
    <citation type="journal article" date="2021" name="Microbiome">
        <title>Successional dynamics and alternative stable states in a saline activated sludge microbial community over 9 years.</title>
        <authorList>
            <person name="Wang Y."/>
            <person name="Ye J."/>
            <person name="Ju F."/>
            <person name="Liu L."/>
            <person name="Boyd J.A."/>
            <person name="Deng Y."/>
            <person name="Parks D.H."/>
            <person name="Jiang X."/>
            <person name="Yin X."/>
            <person name="Woodcroft B.J."/>
            <person name="Tyson G.W."/>
            <person name="Hugenholtz P."/>
            <person name="Polz M.F."/>
            <person name="Zhang T."/>
        </authorList>
    </citation>
    <scope>NUCLEOTIDE SEQUENCE</scope>
    <source>
        <strain evidence="2">HKST-UBA01</strain>
    </source>
</reference>
<dbReference type="Proteomes" id="UP000697710">
    <property type="component" value="Unassembled WGS sequence"/>
</dbReference>
<proteinExistence type="predicted"/>
<evidence type="ECO:0000259" key="1">
    <source>
        <dbReference type="Pfam" id="PF12697"/>
    </source>
</evidence>
<sequence>MTHRLDYRTWGDPSRPALTLLHAGALSWHEWEPFVETWSKRYFCIAPTALGHGASPAVDRLSFPELGAAVISLLDELQVPRTHLVGSSMGGVTSLYLATTQPERIDRLVLYRCSYRTGPAVAASLTVMQDPETWKRWGLEDTLRSLHDPQGGPDAWRTVLRRVKELVATEPASFDLEAVRAVTAPTLVICGDRDPLVPLEDAVTLYRSIPASALWIVPGATHLISAETIRRPAFEQEILRFLSHPLP</sequence>
<keyword evidence="2" id="KW-0378">Hydrolase</keyword>
<feature type="domain" description="AB hydrolase-1" evidence="1">
    <location>
        <begin position="20"/>
        <end position="224"/>
    </location>
</feature>
<accession>A0A956M0G2</accession>
<dbReference type="AlphaFoldDB" id="A0A956M0G2"/>
<dbReference type="GO" id="GO:0016787">
    <property type="term" value="F:hydrolase activity"/>
    <property type="evidence" value="ECO:0007669"/>
    <property type="project" value="UniProtKB-KW"/>
</dbReference>
<dbReference type="PANTHER" id="PTHR43798">
    <property type="entry name" value="MONOACYLGLYCEROL LIPASE"/>
    <property type="match status" value="1"/>
</dbReference>
<dbReference type="PANTHER" id="PTHR43798:SF33">
    <property type="entry name" value="HYDROLASE, PUTATIVE (AFU_ORTHOLOGUE AFUA_2G14860)-RELATED"/>
    <property type="match status" value="1"/>
</dbReference>
<dbReference type="InterPro" id="IPR029058">
    <property type="entry name" value="AB_hydrolase_fold"/>
</dbReference>
<dbReference type="GO" id="GO:0016020">
    <property type="term" value="C:membrane"/>
    <property type="evidence" value="ECO:0007669"/>
    <property type="project" value="TreeGrafter"/>
</dbReference>
<organism evidence="2 3">
    <name type="scientific">Eiseniibacteriota bacterium</name>
    <dbReference type="NCBI Taxonomy" id="2212470"/>
    <lineage>
        <taxon>Bacteria</taxon>
        <taxon>Candidatus Eiseniibacteriota</taxon>
    </lineage>
</organism>
<dbReference type="InterPro" id="IPR050266">
    <property type="entry name" value="AB_hydrolase_sf"/>
</dbReference>
<protein>
    <submittedName>
        <fullName evidence="2">Alpha/beta fold hydrolase</fullName>
    </submittedName>
</protein>
<dbReference type="EMBL" id="JAGQHR010000483">
    <property type="protein sequence ID" value="MCA9728814.1"/>
    <property type="molecule type" value="Genomic_DNA"/>
</dbReference>
<comment type="caution">
    <text evidence="2">The sequence shown here is derived from an EMBL/GenBank/DDBJ whole genome shotgun (WGS) entry which is preliminary data.</text>
</comment>
<dbReference type="SUPFAM" id="SSF53474">
    <property type="entry name" value="alpha/beta-Hydrolases"/>
    <property type="match status" value="1"/>
</dbReference>
<gene>
    <name evidence="2" type="ORF">KC729_14075</name>
</gene>
<dbReference type="Pfam" id="PF12697">
    <property type="entry name" value="Abhydrolase_6"/>
    <property type="match status" value="1"/>
</dbReference>
<dbReference type="InterPro" id="IPR000073">
    <property type="entry name" value="AB_hydrolase_1"/>
</dbReference>
<evidence type="ECO:0000313" key="2">
    <source>
        <dbReference type="EMBL" id="MCA9728814.1"/>
    </source>
</evidence>
<name>A0A956M0G2_UNCEI</name>